<keyword evidence="1" id="KW-0812">Transmembrane</keyword>
<feature type="transmembrane region" description="Helical" evidence="1">
    <location>
        <begin position="50"/>
        <end position="72"/>
    </location>
</feature>
<feature type="transmembrane region" description="Helical" evidence="1">
    <location>
        <begin position="296"/>
        <end position="316"/>
    </location>
</feature>
<evidence type="ECO:0000256" key="1">
    <source>
        <dbReference type="SAM" id="Phobius"/>
    </source>
</evidence>
<feature type="transmembrane region" description="Helical" evidence="1">
    <location>
        <begin position="336"/>
        <end position="353"/>
    </location>
</feature>
<accession>A0A6C0B8G8</accession>
<feature type="transmembrane region" description="Helical" evidence="1">
    <location>
        <begin position="20"/>
        <end position="38"/>
    </location>
</feature>
<sequence>MTTTNTTFNPTQLLDDNFDYINLLMFIGLYVACFVYLLEDTVKTIKKGFANMIGIFIAQFFFLVFATYIIPADTEFKILRYSIIIALILEFVSSFLLLLKYKNLQETNTDDVILESKILGTKYQITGPYNPGDLYTNLLISCDVIIAFFGGLMLLGKGNYTYVEDFIGMIQWIVIPFILSSASTMIYFSAKARNKIINNNKPSPGIKDKMIPALIFICMLNIMFVLFVSYLITKFDVVNSSLIKKLSWGSIFISSLFQIISIFMVIVPYKYLNDNYISKHITLSYSSLLNQELKDYNNLFVAVTSIMIGYVGILIYNDEDLNKQTDIFSGPIYYNGFIYAMGIAILSMSSEMIKISNDFLVFKNNAPKNKAENKLETVSLAKKSTTMSS</sequence>
<dbReference type="AlphaFoldDB" id="A0A6C0B8G8"/>
<dbReference type="EMBL" id="MN739088">
    <property type="protein sequence ID" value="QHS87839.1"/>
    <property type="molecule type" value="Genomic_DNA"/>
</dbReference>
<reference evidence="2" key="1">
    <citation type="journal article" date="2020" name="Nature">
        <title>Giant virus diversity and host interactions through global metagenomics.</title>
        <authorList>
            <person name="Schulz F."/>
            <person name="Roux S."/>
            <person name="Paez-Espino D."/>
            <person name="Jungbluth S."/>
            <person name="Walsh D.A."/>
            <person name="Denef V.J."/>
            <person name="McMahon K.D."/>
            <person name="Konstantinidis K.T."/>
            <person name="Eloe-Fadrosh E.A."/>
            <person name="Kyrpides N.C."/>
            <person name="Woyke T."/>
        </authorList>
    </citation>
    <scope>NUCLEOTIDE SEQUENCE</scope>
    <source>
        <strain evidence="2">GVMAG-M-3300010158-13</strain>
    </source>
</reference>
<evidence type="ECO:0000313" key="2">
    <source>
        <dbReference type="EMBL" id="QHS87839.1"/>
    </source>
</evidence>
<keyword evidence="1" id="KW-1133">Transmembrane helix</keyword>
<protein>
    <submittedName>
        <fullName evidence="2">Uncharacterized protein</fullName>
    </submittedName>
</protein>
<organism evidence="2">
    <name type="scientific">viral metagenome</name>
    <dbReference type="NCBI Taxonomy" id="1070528"/>
    <lineage>
        <taxon>unclassified sequences</taxon>
        <taxon>metagenomes</taxon>
        <taxon>organismal metagenomes</taxon>
    </lineage>
</organism>
<feature type="transmembrane region" description="Helical" evidence="1">
    <location>
        <begin position="252"/>
        <end position="272"/>
    </location>
</feature>
<feature type="transmembrane region" description="Helical" evidence="1">
    <location>
        <begin position="211"/>
        <end position="232"/>
    </location>
</feature>
<feature type="transmembrane region" description="Helical" evidence="1">
    <location>
        <begin position="166"/>
        <end position="190"/>
    </location>
</feature>
<proteinExistence type="predicted"/>
<feature type="transmembrane region" description="Helical" evidence="1">
    <location>
        <begin position="78"/>
        <end position="99"/>
    </location>
</feature>
<name>A0A6C0B8G8_9ZZZZ</name>
<feature type="transmembrane region" description="Helical" evidence="1">
    <location>
        <begin position="134"/>
        <end position="154"/>
    </location>
</feature>
<keyword evidence="1" id="KW-0472">Membrane</keyword>